<gene>
    <name evidence="2" type="ORF">Pflav_038220</name>
</gene>
<dbReference type="RefSeq" id="WP_173037197.1">
    <property type="nucleotide sequence ID" value="NZ_AP022870.1"/>
</dbReference>
<dbReference type="EMBL" id="AP022870">
    <property type="protein sequence ID" value="BCB77412.1"/>
    <property type="molecule type" value="Genomic_DNA"/>
</dbReference>
<proteinExistence type="predicted"/>
<evidence type="ECO:0000313" key="3">
    <source>
        <dbReference type="Proteomes" id="UP000502508"/>
    </source>
</evidence>
<accession>A0A6F8XU76</accession>
<evidence type="ECO:0000313" key="2">
    <source>
        <dbReference type="EMBL" id="BCB77412.1"/>
    </source>
</evidence>
<dbReference type="KEGG" id="pfla:Pflav_038220"/>
<dbReference type="Pfam" id="PF12697">
    <property type="entry name" value="Abhydrolase_6"/>
    <property type="match status" value="1"/>
</dbReference>
<reference evidence="2 3" key="2">
    <citation type="submission" date="2020-03" db="EMBL/GenBank/DDBJ databases">
        <authorList>
            <person name="Ichikawa N."/>
            <person name="Kimura A."/>
            <person name="Kitahashi Y."/>
            <person name="Uohara A."/>
        </authorList>
    </citation>
    <scope>NUCLEOTIDE SEQUENCE [LARGE SCALE GENOMIC DNA]</scope>
    <source>
        <strain evidence="2 3">NBRC 107702</strain>
    </source>
</reference>
<reference evidence="2 3" key="1">
    <citation type="submission" date="2020-03" db="EMBL/GenBank/DDBJ databases">
        <title>Whole genome shotgun sequence of Phytohabitans flavus NBRC 107702.</title>
        <authorList>
            <person name="Komaki H."/>
            <person name="Tamura T."/>
        </authorList>
    </citation>
    <scope>NUCLEOTIDE SEQUENCE [LARGE SCALE GENOMIC DNA]</scope>
    <source>
        <strain evidence="2 3">NBRC 107702</strain>
    </source>
</reference>
<dbReference type="Proteomes" id="UP000502508">
    <property type="component" value="Chromosome"/>
</dbReference>
<dbReference type="Gene3D" id="3.40.50.1820">
    <property type="entry name" value="alpha/beta hydrolase"/>
    <property type="match status" value="1"/>
</dbReference>
<feature type="domain" description="AB hydrolase-1" evidence="1">
    <location>
        <begin position="5"/>
        <end position="252"/>
    </location>
</feature>
<name>A0A6F8XU76_9ACTN</name>
<dbReference type="AlphaFoldDB" id="A0A6F8XU76"/>
<protein>
    <submittedName>
        <fullName evidence="2">Alpha/beta hydrolase</fullName>
    </submittedName>
</protein>
<sequence>MTTPVVFVHGLWLHHTSWQPWVDLFKESGYDPVAPPWPGEPDTVEEAVANPGPMGGYGVSAVADHYASLINSLGAKPVVIGHSFGGLIAQVLLSRGLAAACVAIDPAPIKGVLPTPISSLRVASVALRNPANLKGTVGLTPAEWRYGFTNTRKEAEATELYERCAMPSPGRPLFQAAFANFNPAAETKVDLRQLDRGPLLITAGGHDHTVPASVSRYTAKLHRRSPAVTAVKLFPDRDHSLTINSDWREVADYALTWLKQYGVS</sequence>
<keyword evidence="3" id="KW-1185">Reference proteome</keyword>
<dbReference type="PANTHER" id="PTHR43194">
    <property type="entry name" value="HYDROLASE ALPHA/BETA FOLD FAMILY"/>
    <property type="match status" value="1"/>
</dbReference>
<dbReference type="GO" id="GO:0016787">
    <property type="term" value="F:hydrolase activity"/>
    <property type="evidence" value="ECO:0007669"/>
    <property type="project" value="UniProtKB-KW"/>
</dbReference>
<dbReference type="InterPro" id="IPR000073">
    <property type="entry name" value="AB_hydrolase_1"/>
</dbReference>
<dbReference type="InterPro" id="IPR050228">
    <property type="entry name" value="Carboxylesterase_BioH"/>
</dbReference>
<keyword evidence="2" id="KW-0378">Hydrolase</keyword>
<dbReference type="InterPro" id="IPR029058">
    <property type="entry name" value="AB_hydrolase_fold"/>
</dbReference>
<dbReference type="PANTHER" id="PTHR43194:SF2">
    <property type="entry name" value="PEROXISOMAL MEMBRANE PROTEIN LPX1"/>
    <property type="match status" value="1"/>
</dbReference>
<organism evidence="2 3">
    <name type="scientific">Phytohabitans flavus</name>
    <dbReference type="NCBI Taxonomy" id="1076124"/>
    <lineage>
        <taxon>Bacteria</taxon>
        <taxon>Bacillati</taxon>
        <taxon>Actinomycetota</taxon>
        <taxon>Actinomycetes</taxon>
        <taxon>Micromonosporales</taxon>
        <taxon>Micromonosporaceae</taxon>
    </lineage>
</organism>
<evidence type="ECO:0000259" key="1">
    <source>
        <dbReference type="Pfam" id="PF12697"/>
    </source>
</evidence>
<dbReference type="SUPFAM" id="SSF53474">
    <property type="entry name" value="alpha/beta-Hydrolases"/>
    <property type="match status" value="1"/>
</dbReference>